<dbReference type="EMBL" id="MCIA01000006">
    <property type="protein sequence ID" value="RKD33707.1"/>
    <property type="molecule type" value="Genomic_DNA"/>
</dbReference>
<dbReference type="GO" id="GO:0008888">
    <property type="term" value="F:glycerol dehydrogenase (NAD+) activity"/>
    <property type="evidence" value="ECO:0007669"/>
    <property type="project" value="UniProtKB-EC"/>
</dbReference>
<comment type="cofactor">
    <cofactor evidence="8">
        <name>Zn(2+)</name>
        <dbReference type="ChEBI" id="CHEBI:29105"/>
    </cofactor>
    <text evidence="8">Binds 1 zinc ion per subunit.</text>
</comment>
<dbReference type="PANTHER" id="PTHR43616">
    <property type="entry name" value="GLYCEROL DEHYDROGENASE"/>
    <property type="match status" value="1"/>
</dbReference>
<evidence type="ECO:0000256" key="8">
    <source>
        <dbReference type="PIRSR" id="PIRSR000112-1"/>
    </source>
</evidence>
<protein>
    <recommendedName>
        <fullName evidence="6">Glycerol dehydrogenase</fullName>
        <ecNumber evidence="5">1.1.1.6</ecNumber>
    </recommendedName>
</protein>
<dbReference type="Gene3D" id="3.40.50.1970">
    <property type="match status" value="1"/>
</dbReference>
<feature type="binding site" evidence="9">
    <location>
        <begin position="93"/>
        <end position="97"/>
    </location>
    <ligand>
        <name>NAD(+)</name>
        <dbReference type="ChEBI" id="CHEBI:57540"/>
    </ligand>
</feature>
<dbReference type="Gene3D" id="1.20.1090.10">
    <property type="entry name" value="Dehydroquinate synthase-like - alpha domain"/>
    <property type="match status" value="1"/>
</dbReference>
<name>A0A419T7Y9_9FIRM</name>
<dbReference type="InterPro" id="IPR001670">
    <property type="entry name" value="ADH_Fe/GldA"/>
</dbReference>
<dbReference type="EC" id="1.1.1.6" evidence="5"/>
<evidence type="ECO:0000256" key="7">
    <source>
        <dbReference type="ARBA" id="ARBA00049006"/>
    </source>
</evidence>
<feature type="binding site" evidence="9">
    <location>
        <position position="126"/>
    </location>
    <ligand>
        <name>NAD(+)</name>
        <dbReference type="ChEBI" id="CHEBI:57540"/>
    </ligand>
</feature>
<evidence type="ECO:0000256" key="6">
    <source>
        <dbReference type="ARBA" id="ARBA00040132"/>
    </source>
</evidence>
<dbReference type="AlphaFoldDB" id="A0A419T7Y9"/>
<evidence type="ECO:0000313" key="12">
    <source>
        <dbReference type="Proteomes" id="UP000284277"/>
    </source>
</evidence>
<proteinExistence type="predicted"/>
<gene>
    <name evidence="11" type="ORF">BET01_14385</name>
</gene>
<dbReference type="OrthoDB" id="5198708at2"/>
<feature type="binding site" evidence="8">
    <location>
        <position position="267"/>
    </location>
    <ligand>
        <name>glycerol</name>
        <dbReference type="ChEBI" id="CHEBI:17754"/>
    </ligand>
</feature>
<comment type="pathway">
    <text evidence="4">Polyol metabolism; glycerol fermentation; glycerone phosphate from glycerol (oxidative route): step 1/2.</text>
</comment>
<keyword evidence="8" id="KW-0862">Zinc</keyword>
<dbReference type="Pfam" id="PF00465">
    <property type="entry name" value="Fe-ADH"/>
    <property type="match status" value="1"/>
</dbReference>
<comment type="caution">
    <text evidence="11">The sequence shown here is derived from an EMBL/GenBank/DDBJ whole genome shotgun (WGS) entry which is preliminary data.</text>
</comment>
<feature type="domain" description="Alcohol dehydrogenase iron-type/glycerol dehydrogenase GldA" evidence="10">
    <location>
        <begin position="7"/>
        <end position="153"/>
    </location>
</feature>
<evidence type="ECO:0000256" key="5">
    <source>
        <dbReference type="ARBA" id="ARBA00039147"/>
    </source>
</evidence>
<keyword evidence="12" id="KW-1185">Reference proteome</keyword>
<keyword evidence="3 9" id="KW-0520">NAD</keyword>
<evidence type="ECO:0000256" key="4">
    <source>
        <dbReference type="ARBA" id="ARBA00037918"/>
    </source>
</evidence>
<accession>A0A419T7Y9</accession>
<organism evidence="11 12">
    <name type="scientific">Lacrimispora algidixylanolytica</name>
    <dbReference type="NCBI Taxonomy" id="94868"/>
    <lineage>
        <taxon>Bacteria</taxon>
        <taxon>Bacillati</taxon>
        <taxon>Bacillota</taxon>
        <taxon>Clostridia</taxon>
        <taxon>Lachnospirales</taxon>
        <taxon>Lachnospiraceae</taxon>
        <taxon>Lacrimispora</taxon>
    </lineage>
</organism>
<dbReference type="SUPFAM" id="SSF56796">
    <property type="entry name" value="Dehydroquinate synthase-like"/>
    <property type="match status" value="1"/>
</dbReference>
<comment type="catalytic activity">
    <reaction evidence="7">
        <text>glycerol + NAD(+) = dihydroxyacetone + NADH + H(+)</text>
        <dbReference type="Rhea" id="RHEA:13769"/>
        <dbReference type="ChEBI" id="CHEBI:15378"/>
        <dbReference type="ChEBI" id="CHEBI:16016"/>
        <dbReference type="ChEBI" id="CHEBI:17754"/>
        <dbReference type="ChEBI" id="CHEBI:57540"/>
        <dbReference type="ChEBI" id="CHEBI:57945"/>
        <dbReference type="EC" id="1.1.1.6"/>
    </reaction>
</comment>
<evidence type="ECO:0000313" key="11">
    <source>
        <dbReference type="EMBL" id="RKD33707.1"/>
    </source>
</evidence>
<dbReference type="RefSeq" id="WP_120195766.1">
    <property type="nucleotide sequence ID" value="NZ_MCIA01000006.1"/>
</dbReference>
<feature type="binding site" evidence="8">
    <location>
        <position position="250"/>
    </location>
    <ligand>
        <name>glycerol</name>
        <dbReference type="ChEBI" id="CHEBI:17754"/>
    </ligand>
</feature>
<dbReference type="PIRSF" id="PIRSF000112">
    <property type="entry name" value="Glycerol_dehydrogenase"/>
    <property type="match status" value="1"/>
</dbReference>
<keyword evidence="1 8" id="KW-0479">Metal-binding</keyword>
<dbReference type="Proteomes" id="UP000284277">
    <property type="component" value="Unassembled WGS sequence"/>
</dbReference>
<sequence length="367" mass="40304">MLQIKTPEIYVNEPGAINSLGSLVSLYGKRALIIWSKTARKVTEEAVIESLGVQRIHYMEYRFEGYPTLEKAEDIVAIAIGNSIDILIAIGGGRVIDTVKAAGDISSIPVVSVPTIAATCAAWAALSVLYTEEGDFHHFRHNRQSPKLIVADTKILSEAPSRFLRAGVVDTLAKWYETSIHQSDSFSYLNSVHSARLAFDFLGDHGAGVIEASANKKVDDNTVKAVDAILFLAGDVGSYAGDKAYSGFAHPFYHSSRIIKETRGTLHGEMVSFGLIMQAVLEKKSKDQIKAIVKKFQELKVAFTLEEIGISDQAESKLKIISDRIYKVFPDLLLLEGNTDDRAIIDAAFEADAYVKSVKEEREKVYG</sequence>
<evidence type="ECO:0000256" key="2">
    <source>
        <dbReference type="ARBA" id="ARBA00023002"/>
    </source>
</evidence>
<feature type="binding site" evidence="9">
    <location>
        <position position="130"/>
    </location>
    <ligand>
        <name>NAD(+)</name>
        <dbReference type="ChEBI" id="CHEBI:57540"/>
    </ligand>
</feature>
<evidence type="ECO:0000256" key="3">
    <source>
        <dbReference type="ARBA" id="ARBA00023027"/>
    </source>
</evidence>
<keyword evidence="2" id="KW-0560">Oxidoreductase</keyword>
<evidence type="ECO:0000259" key="10">
    <source>
        <dbReference type="Pfam" id="PF00465"/>
    </source>
</evidence>
<dbReference type="PANTHER" id="PTHR43616:SF5">
    <property type="entry name" value="GLYCEROL DEHYDROGENASE 1"/>
    <property type="match status" value="1"/>
</dbReference>
<evidence type="ECO:0000256" key="9">
    <source>
        <dbReference type="PIRSR" id="PIRSR000112-3"/>
    </source>
</evidence>
<feature type="binding site" evidence="8">
    <location>
        <position position="170"/>
    </location>
    <ligand>
        <name>glycerol</name>
        <dbReference type="ChEBI" id="CHEBI:17754"/>
    </ligand>
</feature>
<dbReference type="InterPro" id="IPR016205">
    <property type="entry name" value="Glycerol_DH"/>
</dbReference>
<evidence type="ECO:0000256" key="1">
    <source>
        <dbReference type="ARBA" id="ARBA00022723"/>
    </source>
</evidence>
<dbReference type="GO" id="GO:0046872">
    <property type="term" value="F:metal ion binding"/>
    <property type="evidence" value="ECO:0007669"/>
    <property type="project" value="UniProtKB-KW"/>
</dbReference>
<reference evidence="11 12" key="1">
    <citation type="submission" date="2016-08" db="EMBL/GenBank/DDBJ databases">
        <title>A new outlook on sporulation: Clostridium algidixylanolyticum.</title>
        <authorList>
            <person name="Poppleton D.I."/>
            <person name="Gribaldo S."/>
        </authorList>
    </citation>
    <scope>NUCLEOTIDE SEQUENCE [LARGE SCALE GENOMIC DNA]</scope>
    <source>
        <strain evidence="11 12">SPL73</strain>
    </source>
</reference>